<keyword evidence="3" id="KW-1185">Reference proteome</keyword>
<feature type="compositionally biased region" description="Low complexity" evidence="1">
    <location>
        <begin position="1"/>
        <end position="23"/>
    </location>
</feature>
<dbReference type="Proteomes" id="UP000729402">
    <property type="component" value="Unassembled WGS sequence"/>
</dbReference>
<evidence type="ECO:0000313" key="3">
    <source>
        <dbReference type="Proteomes" id="UP000729402"/>
    </source>
</evidence>
<name>A0A8J5RKE8_ZIZPA</name>
<feature type="region of interest" description="Disordered" evidence="1">
    <location>
        <begin position="1"/>
        <end position="28"/>
    </location>
</feature>
<organism evidence="2 3">
    <name type="scientific">Zizania palustris</name>
    <name type="common">Northern wild rice</name>
    <dbReference type="NCBI Taxonomy" id="103762"/>
    <lineage>
        <taxon>Eukaryota</taxon>
        <taxon>Viridiplantae</taxon>
        <taxon>Streptophyta</taxon>
        <taxon>Embryophyta</taxon>
        <taxon>Tracheophyta</taxon>
        <taxon>Spermatophyta</taxon>
        <taxon>Magnoliopsida</taxon>
        <taxon>Liliopsida</taxon>
        <taxon>Poales</taxon>
        <taxon>Poaceae</taxon>
        <taxon>BOP clade</taxon>
        <taxon>Oryzoideae</taxon>
        <taxon>Oryzeae</taxon>
        <taxon>Zizaniinae</taxon>
        <taxon>Zizania</taxon>
    </lineage>
</organism>
<proteinExistence type="predicted"/>
<feature type="compositionally biased region" description="Gly residues" evidence="1">
    <location>
        <begin position="98"/>
        <end position="109"/>
    </location>
</feature>
<protein>
    <submittedName>
        <fullName evidence="2">Uncharacterized protein</fullName>
    </submittedName>
</protein>
<comment type="caution">
    <text evidence="2">The sequence shown here is derived from an EMBL/GenBank/DDBJ whole genome shotgun (WGS) entry which is preliminary data.</text>
</comment>
<accession>A0A8J5RKE8</accession>
<sequence length="141" mass="13819">MAAMASSTSPSSSHLLLHCSPSTDTRQLPSKLQLAVAAAAVAEEEAAGVHGEFVAAANALRRGPPRKGKGGQLMTNAVLQVKPRGGARLRRPAPPGGAGPREGRGGSGGDVHAVADSGPKRPSSPAEGTGGSGGVVNATSS</sequence>
<evidence type="ECO:0000256" key="1">
    <source>
        <dbReference type="SAM" id="MobiDB-lite"/>
    </source>
</evidence>
<evidence type="ECO:0000313" key="2">
    <source>
        <dbReference type="EMBL" id="KAG8046615.1"/>
    </source>
</evidence>
<reference evidence="2" key="2">
    <citation type="submission" date="2021-02" db="EMBL/GenBank/DDBJ databases">
        <authorList>
            <person name="Kimball J.A."/>
            <person name="Haas M.W."/>
            <person name="Macchietto M."/>
            <person name="Kono T."/>
            <person name="Duquette J."/>
            <person name="Shao M."/>
        </authorList>
    </citation>
    <scope>NUCLEOTIDE SEQUENCE</scope>
    <source>
        <tissue evidence="2">Fresh leaf tissue</tissue>
    </source>
</reference>
<dbReference type="EMBL" id="JAAALK010000290">
    <property type="protein sequence ID" value="KAG8046615.1"/>
    <property type="molecule type" value="Genomic_DNA"/>
</dbReference>
<feature type="region of interest" description="Disordered" evidence="1">
    <location>
        <begin position="59"/>
        <end position="141"/>
    </location>
</feature>
<dbReference type="AlphaFoldDB" id="A0A8J5RKE8"/>
<reference evidence="2" key="1">
    <citation type="journal article" date="2021" name="bioRxiv">
        <title>Whole Genome Assembly and Annotation of Northern Wild Rice, Zizania palustris L., Supports a Whole Genome Duplication in the Zizania Genus.</title>
        <authorList>
            <person name="Haas M."/>
            <person name="Kono T."/>
            <person name="Macchietto M."/>
            <person name="Millas R."/>
            <person name="McGilp L."/>
            <person name="Shao M."/>
            <person name="Duquette J."/>
            <person name="Hirsch C.N."/>
            <person name="Kimball J."/>
        </authorList>
    </citation>
    <scope>NUCLEOTIDE SEQUENCE</scope>
    <source>
        <tissue evidence="2">Fresh leaf tissue</tissue>
    </source>
</reference>
<gene>
    <name evidence="2" type="ORF">GUJ93_ZPchr0008g12567</name>
</gene>